<dbReference type="KEGG" id="nmf:NMS_0779"/>
<dbReference type="EMBL" id="AP014548">
    <property type="protein sequence ID" value="BAO54788.1"/>
    <property type="molecule type" value="Genomic_DNA"/>
</dbReference>
<name>W8VUQ0_9FLAO</name>
<evidence type="ECO:0000256" key="1">
    <source>
        <dbReference type="SAM" id="MobiDB-lite"/>
    </source>
</evidence>
<dbReference type="HOGENOM" id="CLU_050295_0_0_10"/>
<reference evidence="2 3" key="1">
    <citation type="journal article" date="2014" name="Proc. Natl. Acad. Sci. U.S.A.">
        <title>Functional characterization of flavobacteria rhodopsins reveals a unique class of light-driven chloride pump in bacteria.</title>
        <authorList>
            <person name="Yoshizawa S."/>
            <person name="Kumagai Y."/>
            <person name="Kim H."/>
            <person name="Ogura Y."/>
            <person name="Hayashi T."/>
            <person name="Iwasaki W."/>
            <person name="DeLong E.F."/>
            <person name="Kogure K."/>
        </authorList>
    </citation>
    <scope>NUCLEOTIDE SEQUENCE [LARGE SCALE GENOMIC DNA]</scope>
    <source>
        <strain evidence="2 3">S1-08</strain>
    </source>
</reference>
<dbReference type="STRING" id="1454201.NMS_0779"/>
<feature type="region of interest" description="Disordered" evidence="1">
    <location>
        <begin position="129"/>
        <end position="159"/>
    </location>
</feature>
<sequence length="319" mass="36480">MKKKIVADLTSLAHRILQLKENEDVAELQATARELYERLTVLVYIEKHLPDSSSTTGNKDVEDKFKKAFKDDQQEMSNLSEDADSEHHNIYSTTTNSLTDLEVPEDGYQEEIDVPGISTIQKMVFEMPDAPIENPSDSDKDEEDAPVHKTSYSTTTNSLTDLEVSEDDDREEMDLPGMSTIQKMVVEMPNEVPDAPSGESNTIKKHDKTNLEQLTVDFQTMPVFERKSIAQEPDKPKSLNSKLNTGVKMGMNDRMGFVKHLFNGSNQDFNRVLSQLNTINSYDEAQNFIHTMIKPDYNNWEGKESYESRFMDFVERQFQ</sequence>
<dbReference type="AlphaFoldDB" id="W8VUQ0"/>
<keyword evidence="3" id="KW-1185">Reference proteome</keyword>
<dbReference type="RefSeq" id="WP_041497438.1">
    <property type="nucleotide sequence ID" value="NZ_AP014548.1"/>
</dbReference>
<evidence type="ECO:0000313" key="3">
    <source>
        <dbReference type="Proteomes" id="UP000031760"/>
    </source>
</evidence>
<dbReference type="OrthoDB" id="1100725at2"/>
<gene>
    <name evidence="2" type="ORF">NMS_0779</name>
</gene>
<proteinExistence type="predicted"/>
<dbReference type="Proteomes" id="UP000031760">
    <property type="component" value="Chromosome"/>
</dbReference>
<organism evidence="2 3">
    <name type="scientific">Nonlabens marinus S1-08</name>
    <dbReference type="NCBI Taxonomy" id="1454201"/>
    <lineage>
        <taxon>Bacteria</taxon>
        <taxon>Pseudomonadati</taxon>
        <taxon>Bacteroidota</taxon>
        <taxon>Flavobacteriia</taxon>
        <taxon>Flavobacteriales</taxon>
        <taxon>Flavobacteriaceae</taxon>
        <taxon>Nonlabens</taxon>
    </lineage>
</organism>
<protein>
    <submittedName>
        <fullName evidence="2">Uncharacterized protein</fullName>
    </submittedName>
</protein>
<accession>W8VUQ0</accession>
<feature type="compositionally biased region" description="Polar residues" evidence="1">
    <location>
        <begin position="150"/>
        <end position="159"/>
    </location>
</feature>
<evidence type="ECO:0000313" key="2">
    <source>
        <dbReference type="EMBL" id="BAO54788.1"/>
    </source>
</evidence>